<evidence type="ECO:0000313" key="2">
    <source>
        <dbReference type="Proteomes" id="UP000005451"/>
    </source>
</evidence>
<evidence type="ECO:0000313" key="1">
    <source>
        <dbReference type="EMBL" id="EEB35897.1"/>
    </source>
</evidence>
<comment type="caution">
    <text evidence="1">The sequence shown here is derived from an EMBL/GenBank/DDBJ whole genome shotgun (WGS) entry which is preliminary data.</text>
</comment>
<organism evidence="1 2">
    <name type="scientific">Anaerococcus hydrogenalis DSM 7454</name>
    <dbReference type="NCBI Taxonomy" id="561177"/>
    <lineage>
        <taxon>Bacteria</taxon>
        <taxon>Bacillati</taxon>
        <taxon>Bacillota</taxon>
        <taxon>Tissierellia</taxon>
        <taxon>Tissierellales</taxon>
        <taxon>Peptoniphilaceae</taxon>
        <taxon>Anaerococcus</taxon>
    </lineage>
</organism>
<dbReference type="Proteomes" id="UP000005451">
    <property type="component" value="Unassembled WGS sequence"/>
</dbReference>
<sequence>MIENSNLSIMMTDTSKFGKTGFYSFNKCDEFDYFITEDFKSNI</sequence>
<dbReference type="RefSeq" id="WP_004814390.1">
    <property type="nucleotide sequence ID" value="NZ_ABXA01000032.1"/>
</dbReference>
<proteinExistence type="predicted"/>
<reference evidence="1 2" key="1">
    <citation type="submission" date="2008-09" db="EMBL/GenBank/DDBJ databases">
        <authorList>
            <person name="Fulton L."/>
            <person name="Clifton S."/>
            <person name="Fulton B."/>
            <person name="Xu J."/>
            <person name="Minx P."/>
            <person name="Pepin K.H."/>
            <person name="Johnson M."/>
            <person name="Thiruvilangam P."/>
            <person name="Bhonagiri V."/>
            <person name="Nash W.E."/>
            <person name="Mardis E.R."/>
            <person name="Wilson R.K."/>
        </authorList>
    </citation>
    <scope>NUCLEOTIDE SEQUENCE [LARGE SCALE GENOMIC DNA]</scope>
    <source>
        <strain evidence="1 2">DSM 7454</strain>
    </source>
</reference>
<dbReference type="AlphaFoldDB" id="B6W9J5"/>
<name>B6W9J5_9FIRM</name>
<accession>B6W9J5</accession>
<dbReference type="EMBL" id="ABXA01000032">
    <property type="protein sequence ID" value="EEB35897.1"/>
    <property type="molecule type" value="Genomic_DNA"/>
</dbReference>
<protein>
    <submittedName>
        <fullName evidence="1">Uncharacterized protein</fullName>
    </submittedName>
</protein>
<gene>
    <name evidence="1" type="ORF">ANHYDRO_01250</name>
</gene>
<reference evidence="1 2" key="2">
    <citation type="submission" date="2008-10" db="EMBL/GenBank/DDBJ databases">
        <title>Draft genome sequence of Anaerococcus hydrogenalis (DSM 7454).</title>
        <authorList>
            <person name="Sudarsanam P."/>
            <person name="Ley R."/>
            <person name="Guruge J."/>
            <person name="Turnbaugh P.J."/>
            <person name="Mahowald M."/>
            <person name="Liep D."/>
            <person name="Gordon J."/>
        </authorList>
    </citation>
    <scope>NUCLEOTIDE SEQUENCE [LARGE SCALE GENOMIC DNA]</scope>
    <source>
        <strain evidence="1 2">DSM 7454</strain>
    </source>
</reference>